<organism evidence="4 5">
    <name type="scientific">Clavelina lepadiformis</name>
    <name type="common">Light-bulb sea squirt</name>
    <name type="synonym">Ascidia lepadiformis</name>
    <dbReference type="NCBI Taxonomy" id="159417"/>
    <lineage>
        <taxon>Eukaryota</taxon>
        <taxon>Metazoa</taxon>
        <taxon>Chordata</taxon>
        <taxon>Tunicata</taxon>
        <taxon>Ascidiacea</taxon>
        <taxon>Aplousobranchia</taxon>
        <taxon>Clavelinidae</taxon>
        <taxon>Clavelina</taxon>
    </lineage>
</organism>
<feature type="domain" description="LCCL" evidence="3">
    <location>
        <begin position="232"/>
        <end position="322"/>
    </location>
</feature>
<dbReference type="PANTHER" id="PTHR31331:SF1">
    <property type="entry name" value="CYSTEINE RICH SECRETORY PROTEIN LCCL DOMAIN CONTAINING 2"/>
    <property type="match status" value="1"/>
</dbReference>
<dbReference type="InterPro" id="IPR004043">
    <property type="entry name" value="LCCL"/>
</dbReference>
<reference evidence="4 5" key="1">
    <citation type="submission" date="2024-02" db="EMBL/GenBank/DDBJ databases">
        <authorList>
            <person name="Daric V."/>
            <person name="Darras S."/>
        </authorList>
    </citation>
    <scope>NUCLEOTIDE SEQUENCE [LARGE SCALE GENOMIC DNA]</scope>
</reference>
<accession>A0ABP0FQ13</accession>
<evidence type="ECO:0000313" key="5">
    <source>
        <dbReference type="Proteomes" id="UP001642483"/>
    </source>
</evidence>
<dbReference type="InterPro" id="IPR036609">
    <property type="entry name" value="LCCL_sf"/>
</dbReference>
<keyword evidence="1" id="KW-0472">Membrane</keyword>
<feature type="domain" description="LCCL" evidence="3">
    <location>
        <begin position="120"/>
        <end position="216"/>
    </location>
</feature>
<dbReference type="Pfam" id="PF03815">
    <property type="entry name" value="LCCL"/>
    <property type="match status" value="4"/>
</dbReference>
<sequence>MLLKVFAVLLMTCISSVMTFAIVYTCETNARQQYEMFFPVLCPKGCASHTYTIWGNGTYTHDSPICRAAIHDGRITDEGGAVMVYKQPGQMSYVGTERNSITSSSYGYWRGSFSFTPNIPDTPITCETPALDKRFVLLNTYEITCPSGCVSSSAEISGDVIYAHDSAICVAAIHDGALTNDGGKVTVYKQPGQPFYVNVTRNSINSTTSSYTRSSFSFRSDLPDVNDPPFACGITAHDTRFGTQASYNITCPKGCLNDDRTIWGSGSYTHDSSICRAAIHDGVLTDDGGPITFYRQIGQPSHIGIERNSISSSAYGYWRSCFSFTPKAQDPPDCTTTAEDPKFFDASQYEFACSPGCANSTADISGTVVYTSNSSICKAGIHDGRITDADGGWVKVFVQPGQQSYNGTDRNSLTSLQHGPFLSSFSFTKNMTDDGDHSTVTTEKPEKVKNNDDGLYALLIIPIVLLLILALFVCRKYEPLQKFTSNSSTNLNFPPITTPAAMEEKNNYQVLDN</sequence>
<feature type="domain" description="LCCL" evidence="3">
    <location>
        <begin position="328"/>
        <end position="425"/>
    </location>
</feature>
<feature type="chain" id="PRO_5047318721" description="LCCL domain-containing protein" evidence="2">
    <location>
        <begin position="20"/>
        <end position="513"/>
    </location>
</feature>
<evidence type="ECO:0000313" key="4">
    <source>
        <dbReference type="EMBL" id="CAK8681744.1"/>
    </source>
</evidence>
<evidence type="ECO:0000256" key="2">
    <source>
        <dbReference type="SAM" id="SignalP"/>
    </source>
</evidence>
<name>A0ABP0FQ13_CLALP</name>
<dbReference type="SMART" id="SM00603">
    <property type="entry name" value="LCCL"/>
    <property type="match status" value="4"/>
</dbReference>
<dbReference type="SUPFAM" id="SSF69848">
    <property type="entry name" value="LCCL domain"/>
    <property type="match status" value="4"/>
</dbReference>
<gene>
    <name evidence="4" type="ORF">CVLEPA_LOCUS11985</name>
</gene>
<dbReference type="Proteomes" id="UP001642483">
    <property type="component" value="Unassembled WGS sequence"/>
</dbReference>
<keyword evidence="5" id="KW-1185">Reference proteome</keyword>
<evidence type="ECO:0000259" key="3">
    <source>
        <dbReference type="PROSITE" id="PS50820"/>
    </source>
</evidence>
<dbReference type="PANTHER" id="PTHR31331">
    <property type="entry name" value="LCCL DOMAIN PROTEIN (AFU_ORTHOLOGUE AFUA_5G08630)"/>
    <property type="match status" value="1"/>
</dbReference>
<evidence type="ECO:0000256" key="1">
    <source>
        <dbReference type="SAM" id="Phobius"/>
    </source>
</evidence>
<feature type="transmembrane region" description="Helical" evidence="1">
    <location>
        <begin position="454"/>
        <end position="474"/>
    </location>
</feature>
<feature type="domain" description="LCCL" evidence="3">
    <location>
        <begin position="20"/>
        <end position="113"/>
    </location>
</feature>
<keyword evidence="1" id="KW-0812">Transmembrane</keyword>
<dbReference type="EMBL" id="CAWYQH010000090">
    <property type="protein sequence ID" value="CAK8681744.1"/>
    <property type="molecule type" value="Genomic_DNA"/>
</dbReference>
<proteinExistence type="predicted"/>
<dbReference type="Gene3D" id="2.170.130.20">
    <property type="entry name" value="LCCL-like domain"/>
    <property type="match status" value="4"/>
</dbReference>
<comment type="caution">
    <text evidence="4">The sequence shown here is derived from an EMBL/GenBank/DDBJ whole genome shotgun (WGS) entry which is preliminary data.</text>
</comment>
<keyword evidence="2" id="KW-0732">Signal</keyword>
<feature type="signal peptide" evidence="2">
    <location>
        <begin position="1"/>
        <end position="19"/>
    </location>
</feature>
<protein>
    <recommendedName>
        <fullName evidence="3">LCCL domain-containing protein</fullName>
    </recommendedName>
</protein>
<dbReference type="PROSITE" id="PS50820">
    <property type="entry name" value="LCCL"/>
    <property type="match status" value="4"/>
</dbReference>
<dbReference type="InterPro" id="IPR051957">
    <property type="entry name" value="CRISP-LCCL_domain"/>
</dbReference>
<keyword evidence="1" id="KW-1133">Transmembrane helix</keyword>